<sequence length="362" mass="42306">MNQERKFNELPVIPDEFSDDDGAYFAETDQFAAADHPSQSSRLTTGSKRRDQREDVTRKSNYFNNPPSDLNSDHQKSSVISEVVEERIVELSDSDNEIQENYQAPDEVEEYLDVNQEEYLNRNEYNLDENSRDTADQFMRQTYCDSQTDAQNKYIDFQPIQEAKKEEELTSTPQNPKNFHALFKKKYPNTNNKLHLVWERERIARKRQEHSQRGSIFTIKNFTEKEPPFSTSTARGKLAEYDFSRPSKKKSVFVENLKSSVPILSDHYRNSTTHKKAALGQENFINRTFSHMSQKKMRGFEGYIDYQKYGETSNDRLNTSLLENMKLQKRIKAGKDIPSAYTPSLPTEKQGRSRMFYTSQIL</sequence>
<evidence type="ECO:0000256" key="1">
    <source>
        <dbReference type="SAM" id="MobiDB-lite"/>
    </source>
</evidence>
<accession>A0AAD2CW38</accession>
<name>A0AAD2CW38_EUPCR</name>
<evidence type="ECO:0000313" key="3">
    <source>
        <dbReference type="Proteomes" id="UP001295684"/>
    </source>
</evidence>
<feature type="compositionally biased region" description="Polar residues" evidence="1">
    <location>
        <begin position="59"/>
        <end position="70"/>
    </location>
</feature>
<dbReference type="AlphaFoldDB" id="A0AAD2CW38"/>
<reference evidence="2" key="1">
    <citation type="submission" date="2023-07" db="EMBL/GenBank/DDBJ databases">
        <authorList>
            <consortium name="AG Swart"/>
            <person name="Singh M."/>
            <person name="Singh A."/>
            <person name="Seah K."/>
            <person name="Emmerich C."/>
        </authorList>
    </citation>
    <scope>NUCLEOTIDE SEQUENCE</scope>
    <source>
        <strain evidence="2">DP1</strain>
    </source>
</reference>
<dbReference type="EMBL" id="CAMPGE010014428">
    <property type="protein sequence ID" value="CAI2373101.1"/>
    <property type="molecule type" value="Genomic_DNA"/>
</dbReference>
<evidence type="ECO:0000313" key="2">
    <source>
        <dbReference type="EMBL" id="CAI2373101.1"/>
    </source>
</evidence>
<feature type="region of interest" description="Disordered" evidence="1">
    <location>
        <begin position="1"/>
        <end position="78"/>
    </location>
</feature>
<feature type="compositionally biased region" description="Basic and acidic residues" evidence="1">
    <location>
        <begin position="48"/>
        <end position="58"/>
    </location>
</feature>
<proteinExistence type="predicted"/>
<comment type="caution">
    <text evidence="2">The sequence shown here is derived from an EMBL/GenBank/DDBJ whole genome shotgun (WGS) entry which is preliminary data.</text>
</comment>
<keyword evidence="3" id="KW-1185">Reference proteome</keyword>
<feature type="compositionally biased region" description="Polar residues" evidence="1">
    <location>
        <begin position="37"/>
        <end position="46"/>
    </location>
</feature>
<gene>
    <name evidence="2" type="ORF">ECRASSUSDP1_LOCUS14439</name>
</gene>
<organism evidence="2 3">
    <name type="scientific">Euplotes crassus</name>
    <dbReference type="NCBI Taxonomy" id="5936"/>
    <lineage>
        <taxon>Eukaryota</taxon>
        <taxon>Sar</taxon>
        <taxon>Alveolata</taxon>
        <taxon>Ciliophora</taxon>
        <taxon>Intramacronucleata</taxon>
        <taxon>Spirotrichea</taxon>
        <taxon>Hypotrichia</taxon>
        <taxon>Euplotida</taxon>
        <taxon>Euplotidae</taxon>
        <taxon>Moneuplotes</taxon>
    </lineage>
</organism>
<dbReference type="Proteomes" id="UP001295684">
    <property type="component" value="Unassembled WGS sequence"/>
</dbReference>
<protein>
    <submittedName>
        <fullName evidence="2">Uncharacterized protein</fullName>
    </submittedName>
</protein>